<name>A0A543HUG1_9MICO</name>
<dbReference type="Pfam" id="PF00027">
    <property type="entry name" value="cNMP_binding"/>
    <property type="match status" value="1"/>
</dbReference>
<protein>
    <submittedName>
        <fullName evidence="6">CRP-like cAMP-binding protein</fullName>
    </submittedName>
</protein>
<dbReference type="PROSITE" id="PS51063">
    <property type="entry name" value="HTH_CRP_2"/>
    <property type="match status" value="1"/>
</dbReference>
<feature type="domain" description="Cyclic nucleotide-binding" evidence="4">
    <location>
        <begin position="7"/>
        <end position="128"/>
    </location>
</feature>
<keyword evidence="1" id="KW-0805">Transcription regulation</keyword>
<dbReference type="RefSeq" id="WP_141843850.1">
    <property type="nucleotide sequence ID" value="NZ_VFPM01000002.1"/>
</dbReference>
<proteinExistence type="predicted"/>
<dbReference type="InterPro" id="IPR012318">
    <property type="entry name" value="HTH_CRP"/>
</dbReference>
<dbReference type="EMBL" id="VFPM01000002">
    <property type="protein sequence ID" value="TQM61899.1"/>
    <property type="molecule type" value="Genomic_DNA"/>
</dbReference>
<dbReference type="InterPro" id="IPR014710">
    <property type="entry name" value="RmlC-like_jellyroll"/>
</dbReference>
<dbReference type="GO" id="GO:0003677">
    <property type="term" value="F:DNA binding"/>
    <property type="evidence" value="ECO:0007669"/>
    <property type="project" value="UniProtKB-KW"/>
</dbReference>
<dbReference type="Proteomes" id="UP000316747">
    <property type="component" value="Unassembled WGS sequence"/>
</dbReference>
<sequence length="230" mass="25316">MTPDLGLLSELRPAEQRAVVSRMHRHTYRAGEIICHEGDPADTMHFVIEGRVVARRASEAGDVHAYSLMGPGQAFGELAMIRRGGRRTVTIEAVERTVTMTLAYGDFERLCATHPEVNRLLLRLLVARIDRLTDALMEALHAPAEQRVIRRLVNLCGMYSTPAQRSSPVTVSLNQTGLAELAGVTRPTANRVLRRLEAEGVVELLRGRITVRDVQALRLAAGTPSPPSRS</sequence>
<evidence type="ECO:0000313" key="7">
    <source>
        <dbReference type="Proteomes" id="UP000316747"/>
    </source>
</evidence>
<dbReference type="SMART" id="SM00419">
    <property type="entry name" value="HTH_CRP"/>
    <property type="match status" value="1"/>
</dbReference>
<evidence type="ECO:0000313" key="6">
    <source>
        <dbReference type="EMBL" id="TQM61899.1"/>
    </source>
</evidence>
<reference evidence="6 7" key="1">
    <citation type="submission" date="2019-06" db="EMBL/GenBank/DDBJ databases">
        <title>Genome sequencing of plant associated microbes to promote plant fitness in Sorghum bicolor and Oryza sativa.</title>
        <authorList>
            <person name="Coleman-Derr D."/>
        </authorList>
    </citation>
    <scope>NUCLEOTIDE SEQUENCE [LARGE SCALE GENOMIC DNA]</scope>
    <source>
        <strain evidence="6 7">KV-663</strain>
    </source>
</reference>
<dbReference type="InterPro" id="IPR036390">
    <property type="entry name" value="WH_DNA-bd_sf"/>
</dbReference>
<dbReference type="PANTHER" id="PTHR24567">
    <property type="entry name" value="CRP FAMILY TRANSCRIPTIONAL REGULATORY PROTEIN"/>
    <property type="match status" value="1"/>
</dbReference>
<dbReference type="InterPro" id="IPR000595">
    <property type="entry name" value="cNMP-bd_dom"/>
</dbReference>
<dbReference type="SMART" id="SM00100">
    <property type="entry name" value="cNMP"/>
    <property type="match status" value="1"/>
</dbReference>
<evidence type="ECO:0000256" key="2">
    <source>
        <dbReference type="ARBA" id="ARBA00023125"/>
    </source>
</evidence>
<evidence type="ECO:0000256" key="3">
    <source>
        <dbReference type="ARBA" id="ARBA00023163"/>
    </source>
</evidence>
<dbReference type="CDD" id="cd00038">
    <property type="entry name" value="CAP_ED"/>
    <property type="match status" value="1"/>
</dbReference>
<evidence type="ECO:0000259" key="5">
    <source>
        <dbReference type="PROSITE" id="PS51063"/>
    </source>
</evidence>
<keyword evidence="7" id="KW-1185">Reference proteome</keyword>
<dbReference type="InterPro" id="IPR050397">
    <property type="entry name" value="Env_Response_Regulators"/>
</dbReference>
<gene>
    <name evidence="6" type="ORF">FBY41_1920</name>
</gene>
<dbReference type="AlphaFoldDB" id="A0A543HUG1"/>
<dbReference type="PANTHER" id="PTHR24567:SF26">
    <property type="entry name" value="REGULATORY PROTEIN YEIL"/>
    <property type="match status" value="1"/>
</dbReference>
<dbReference type="GO" id="GO:0005829">
    <property type="term" value="C:cytosol"/>
    <property type="evidence" value="ECO:0007669"/>
    <property type="project" value="TreeGrafter"/>
</dbReference>
<dbReference type="InterPro" id="IPR036388">
    <property type="entry name" value="WH-like_DNA-bd_sf"/>
</dbReference>
<accession>A0A543HUG1</accession>
<dbReference type="Gene3D" id="1.10.10.10">
    <property type="entry name" value="Winged helix-like DNA-binding domain superfamily/Winged helix DNA-binding domain"/>
    <property type="match status" value="1"/>
</dbReference>
<dbReference type="Gene3D" id="2.60.120.10">
    <property type="entry name" value="Jelly Rolls"/>
    <property type="match status" value="1"/>
</dbReference>
<dbReference type="InterPro" id="IPR018490">
    <property type="entry name" value="cNMP-bd_dom_sf"/>
</dbReference>
<dbReference type="OrthoDB" id="892842at2"/>
<dbReference type="SUPFAM" id="SSF46785">
    <property type="entry name" value="Winged helix' DNA-binding domain"/>
    <property type="match status" value="1"/>
</dbReference>
<dbReference type="Pfam" id="PF13545">
    <property type="entry name" value="HTH_Crp_2"/>
    <property type="match status" value="1"/>
</dbReference>
<evidence type="ECO:0000259" key="4">
    <source>
        <dbReference type="PROSITE" id="PS50042"/>
    </source>
</evidence>
<dbReference type="SUPFAM" id="SSF51206">
    <property type="entry name" value="cAMP-binding domain-like"/>
    <property type="match status" value="1"/>
</dbReference>
<organism evidence="6 7">
    <name type="scientific">Humibacillus xanthopallidus</name>
    <dbReference type="NCBI Taxonomy" id="412689"/>
    <lineage>
        <taxon>Bacteria</taxon>
        <taxon>Bacillati</taxon>
        <taxon>Actinomycetota</taxon>
        <taxon>Actinomycetes</taxon>
        <taxon>Micrococcales</taxon>
        <taxon>Intrasporangiaceae</taxon>
        <taxon>Humibacillus</taxon>
    </lineage>
</organism>
<comment type="caution">
    <text evidence="6">The sequence shown here is derived from an EMBL/GenBank/DDBJ whole genome shotgun (WGS) entry which is preliminary data.</text>
</comment>
<evidence type="ECO:0000256" key="1">
    <source>
        <dbReference type="ARBA" id="ARBA00023015"/>
    </source>
</evidence>
<feature type="domain" description="HTH crp-type" evidence="5">
    <location>
        <begin position="142"/>
        <end position="215"/>
    </location>
</feature>
<dbReference type="GO" id="GO:0003700">
    <property type="term" value="F:DNA-binding transcription factor activity"/>
    <property type="evidence" value="ECO:0007669"/>
    <property type="project" value="TreeGrafter"/>
</dbReference>
<dbReference type="PROSITE" id="PS50042">
    <property type="entry name" value="CNMP_BINDING_3"/>
    <property type="match status" value="1"/>
</dbReference>
<keyword evidence="3" id="KW-0804">Transcription</keyword>
<keyword evidence="2" id="KW-0238">DNA-binding</keyword>